<evidence type="ECO:0000313" key="9">
    <source>
        <dbReference type="Proteomes" id="UP000052008"/>
    </source>
</evidence>
<dbReference type="InterPro" id="IPR020568">
    <property type="entry name" value="Ribosomal_Su5_D2-typ_SF"/>
</dbReference>
<dbReference type="GO" id="GO:0016887">
    <property type="term" value="F:ATP hydrolysis activity"/>
    <property type="evidence" value="ECO:0007669"/>
    <property type="project" value="InterPro"/>
</dbReference>
<dbReference type="GO" id="GO:0006298">
    <property type="term" value="P:mismatch repair"/>
    <property type="evidence" value="ECO:0007669"/>
    <property type="project" value="UniProtKB-UniRule"/>
</dbReference>
<feature type="domain" description="DNA mismatch repair protein S5" evidence="7">
    <location>
        <begin position="210"/>
        <end position="327"/>
    </location>
</feature>
<dbReference type="Gene3D" id="3.30.230.10">
    <property type="match status" value="1"/>
</dbReference>
<evidence type="ECO:0000256" key="2">
    <source>
        <dbReference type="ARBA" id="ARBA00022763"/>
    </source>
</evidence>
<name>A0A0S7WTZ1_UNCT6</name>
<reference evidence="8 9" key="1">
    <citation type="journal article" date="2015" name="Microbiome">
        <title>Genomic resolution of linkages in carbon, nitrogen, and sulfur cycling among widespread estuary sediment bacteria.</title>
        <authorList>
            <person name="Baker B.J."/>
            <person name="Lazar C.S."/>
            <person name="Teske A.P."/>
            <person name="Dick G.J."/>
        </authorList>
    </citation>
    <scope>NUCLEOTIDE SEQUENCE [LARGE SCALE GENOMIC DNA]</scope>
    <source>
        <strain evidence="8">DG_24</strain>
    </source>
</reference>
<dbReference type="InterPro" id="IPR036890">
    <property type="entry name" value="HATPase_C_sf"/>
</dbReference>
<dbReference type="GO" id="GO:0032300">
    <property type="term" value="C:mismatch repair complex"/>
    <property type="evidence" value="ECO:0007669"/>
    <property type="project" value="InterPro"/>
</dbReference>
<dbReference type="PANTHER" id="PTHR10073">
    <property type="entry name" value="DNA MISMATCH REPAIR PROTEIN MLH, PMS, MUTL"/>
    <property type="match status" value="1"/>
</dbReference>
<organism evidence="8 9">
    <name type="scientific">candidate division TA06 bacterium DG_24</name>
    <dbReference type="NCBI Taxonomy" id="1703770"/>
    <lineage>
        <taxon>Bacteria</taxon>
        <taxon>Bacteria division TA06</taxon>
    </lineage>
</organism>
<dbReference type="Pfam" id="PF01119">
    <property type="entry name" value="DNA_mis_repair"/>
    <property type="match status" value="1"/>
</dbReference>
<dbReference type="InterPro" id="IPR038973">
    <property type="entry name" value="MutL/Mlh/Pms-like"/>
</dbReference>
<dbReference type="CDD" id="cd16926">
    <property type="entry name" value="HATPase_MutL-MLH-PMS-like"/>
    <property type="match status" value="1"/>
</dbReference>
<evidence type="ECO:0000256" key="1">
    <source>
        <dbReference type="ARBA" id="ARBA00006082"/>
    </source>
</evidence>
<dbReference type="InterPro" id="IPR014721">
    <property type="entry name" value="Ribsml_uS5_D2-typ_fold_subgr"/>
</dbReference>
<dbReference type="Pfam" id="PF08676">
    <property type="entry name" value="MutL_C"/>
    <property type="match status" value="1"/>
</dbReference>
<dbReference type="InterPro" id="IPR042120">
    <property type="entry name" value="MutL_C_dimsub"/>
</dbReference>
<evidence type="ECO:0000256" key="5">
    <source>
        <dbReference type="SAM" id="MobiDB-lite"/>
    </source>
</evidence>
<gene>
    <name evidence="4" type="primary">mutL</name>
    <name evidence="8" type="ORF">AMJ39_06160</name>
</gene>
<dbReference type="PATRIC" id="fig|1703770.3.peg.914"/>
<dbReference type="Gene3D" id="3.30.1370.100">
    <property type="entry name" value="MutL, C-terminal domain, regulatory subdomain"/>
    <property type="match status" value="1"/>
</dbReference>
<dbReference type="Gene3D" id="3.30.1540.20">
    <property type="entry name" value="MutL, C-terminal domain, dimerisation subdomain"/>
    <property type="match status" value="1"/>
</dbReference>
<dbReference type="GO" id="GO:0030983">
    <property type="term" value="F:mismatched DNA binding"/>
    <property type="evidence" value="ECO:0007669"/>
    <property type="project" value="InterPro"/>
</dbReference>
<dbReference type="HAMAP" id="MF_00149">
    <property type="entry name" value="DNA_mis_repair"/>
    <property type="match status" value="1"/>
</dbReference>
<comment type="similarity">
    <text evidence="1 4">Belongs to the DNA mismatch repair MutL/HexB family.</text>
</comment>
<dbReference type="FunFam" id="3.30.565.10:FF:000003">
    <property type="entry name" value="DNA mismatch repair endonuclease MutL"/>
    <property type="match status" value="1"/>
</dbReference>
<dbReference type="InterPro" id="IPR013507">
    <property type="entry name" value="DNA_mismatch_S5_2-like"/>
</dbReference>
<dbReference type="NCBIfam" id="TIGR00585">
    <property type="entry name" value="mutl"/>
    <property type="match status" value="1"/>
</dbReference>
<feature type="domain" description="MutL C-terminal dimerisation" evidence="6">
    <location>
        <begin position="439"/>
        <end position="578"/>
    </location>
</feature>
<feature type="region of interest" description="Disordered" evidence="5">
    <location>
        <begin position="371"/>
        <end position="394"/>
    </location>
</feature>
<dbReference type="InterPro" id="IPR042121">
    <property type="entry name" value="MutL_C_regsub"/>
</dbReference>
<dbReference type="PANTHER" id="PTHR10073:SF12">
    <property type="entry name" value="DNA MISMATCH REPAIR PROTEIN MLH1"/>
    <property type="match status" value="1"/>
</dbReference>
<keyword evidence="2 4" id="KW-0227">DNA damage</keyword>
<evidence type="ECO:0000259" key="7">
    <source>
        <dbReference type="SMART" id="SM01340"/>
    </source>
</evidence>
<feature type="region of interest" description="Disordered" evidence="5">
    <location>
        <begin position="336"/>
        <end position="358"/>
    </location>
</feature>
<dbReference type="STRING" id="1703770.AMJ39_06160"/>
<dbReference type="Gene3D" id="3.30.565.10">
    <property type="entry name" value="Histidine kinase-like ATPase, C-terminal domain"/>
    <property type="match status" value="1"/>
</dbReference>
<dbReference type="InterPro" id="IPR002099">
    <property type="entry name" value="MutL/Mlh/PMS"/>
</dbReference>
<evidence type="ECO:0000256" key="4">
    <source>
        <dbReference type="HAMAP-Rule" id="MF_00149"/>
    </source>
</evidence>
<evidence type="ECO:0000259" key="6">
    <source>
        <dbReference type="SMART" id="SM00853"/>
    </source>
</evidence>
<dbReference type="SUPFAM" id="SSF54211">
    <property type="entry name" value="Ribosomal protein S5 domain 2-like"/>
    <property type="match status" value="1"/>
</dbReference>
<evidence type="ECO:0000256" key="3">
    <source>
        <dbReference type="ARBA" id="ARBA00023204"/>
    </source>
</evidence>
<proteinExistence type="inferred from homology"/>
<dbReference type="SMART" id="SM00853">
    <property type="entry name" value="MutL_C"/>
    <property type="match status" value="1"/>
</dbReference>
<dbReference type="PROSITE" id="PS00058">
    <property type="entry name" value="DNA_MISMATCH_REPAIR_1"/>
    <property type="match status" value="1"/>
</dbReference>
<dbReference type="Pfam" id="PF13589">
    <property type="entry name" value="HATPase_c_3"/>
    <property type="match status" value="1"/>
</dbReference>
<dbReference type="CDD" id="cd00782">
    <property type="entry name" value="MutL_Trans"/>
    <property type="match status" value="1"/>
</dbReference>
<dbReference type="EMBL" id="LIZS01000032">
    <property type="protein sequence ID" value="KPJ53052.1"/>
    <property type="molecule type" value="Genomic_DNA"/>
</dbReference>
<dbReference type="InterPro" id="IPR014762">
    <property type="entry name" value="DNA_mismatch_repair_CS"/>
</dbReference>
<sequence length="623" mass="68951">MRNPVEVLSEEVANQIAAGEVVERPASVVKELVENAIDAGARTVVVDVRMGGLGAIRVSDDGVGMTRQDLELAVRRHATSKIRAIDDLLRSEALGFRGEALPSIGAVSRLRITTRADEEEAGWSEVVVGGRTEDVTGAGRAVGTTVEVHDLFFNTPARLKFQRSPRTEARRIVEEVTRQALIRHEVGFRLTIDGRAVLNVSRADRLEDRVRDLLGKKAFEGLLPVTSGDGRFRVDGWVSAVGSLVRSRRNQYLFVNRRSIQSRLLLHAIYAAYETSLRDRHPEFVLVLELPATEIDVNVHPAKREVRFREEQAVHRLVEAAVRQALGRPTPSATRMYESVTRRTGWPRPPQGRRPDGSAIEWLELARGREAGEGEGPVEAEAGAGTAVPDTRREVPQKSFWDEEASRQAVVREEAPRGFRPSAPEAGAPPLEELAPQIALWQLHDTFIFAQVRDGCVIIDQHAAHERILYEEILEQQGNVPSQQLLFPFTLELSPVEAQVLENSLPGLSQIGFVIRPFGGRTFVVEAVPAMSHSSIDAEKVKDLLAELGQHGRAVMHDLEEVAAIFACKAAIKAGQPLKLEEMNALVDKLFATRSPYCCPHGRPTMIRLTRSELARRFERGGD</sequence>
<evidence type="ECO:0000313" key="8">
    <source>
        <dbReference type="EMBL" id="KPJ53052.1"/>
    </source>
</evidence>
<keyword evidence="3 4" id="KW-0234">DNA repair</keyword>
<dbReference type="GO" id="GO:0005524">
    <property type="term" value="F:ATP binding"/>
    <property type="evidence" value="ECO:0007669"/>
    <property type="project" value="InterPro"/>
</dbReference>
<dbReference type="InterPro" id="IPR020667">
    <property type="entry name" value="DNA_mismatch_repair_MutL"/>
</dbReference>
<dbReference type="SMART" id="SM01340">
    <property type="entry name" value="DNA_mis_repair"/>
    <property type="match status" value="1"/>
</dbReference>
<dbReference type="InterPro" id="IPR014790">
    <property type="entry name" value="MutL_C"/>
</dbReference>
<dbReference type="GO" id="GO:0140664">
    <property type="term" value="F:ATP-dependent DNA damage sensor activity"/>
    <property type="evidence" value="ECO:0007669"/>
    <property type="project" value="InterPro"/>
</dbReference>
<dbReference type="SUPFAM" id="SSF118116">
    <property type="entry name" value="DNA mismatch repair protein MutL"/>
    <property type="match status" value="1"/>
</dbReference>
<dbReference type="AlphaFoldDB" id="A0A0S7WTZ1"/>
<feature type="compositionally biased region" description="Low complexity" evidence="5">
    <location>
        <begin position="377"/>
        <end position="389"/>
    </location>
</feature>
<comment type="caution">
    <text evidence="8">The sequence shown here is derived from an EMBL/GenBank/DDBJ whole genome shotgun (WGS) entry which is preliminary data.</text>
</comment>
<accession>A0A0S7WTZ1</accession>
<dbReference type="Proteomes" id="UP000052008">
    <property type="component" value="Unassembled WGS sequence"/>
</dbReference>
<comment type="function">
    <text evidence="4">This protein is involved in the repair of mismatches in DNA. It is required for dam-dependent methyl-directed DNA mismatch repair. May act as a 'molecular matchmaker', a protein that promotes the formation of a stable complex between two or more DNA-binding proteins in an ATP-dependent manner without itself being part of a final effector complex.</text>
</comment>
<dbReference type="InterPro" id="IPR037198">
    <property type="entry name" value="MutL_C_sf"/>
</dbReference>
<dbReference type="SUPFAM" id="SSF55874">
    <property type="entry name" value="ATPase domain of HSP90 chaperone/DNA topoisomerase II/histidine kinase"/>
    <property type="match status" value="1"/>
</dbReference>
<protein>
    <recommendedName>
        <fullName evidence="4">DNA mismatch repair protein MutL</fullName>
    </recommendedName>
</protein>